<evidence type="ECO:0000259" key="4">
    <source>
        <dbReference type="PROSITE" id="PS50977"/>
    </source>
</evidence>
<dbReference type="PANTHER" id="PTHR43479">
    <property type="entry name" value="ACREF/ENVCD OPERON REPRESSOR-RELATED"/>
    <property type="match status" value="1"/>
</dbReference>
<comment type="caution">
    <text evidence="5">The sequence shown here is derived from an EMBL/GenBank/DDBJ whole genome shotgun (WGS) entry which is preliminary data.</text>
</comment>
<evidence type="ECO:0000256" key="3">
    <source>
        <dbReference type="PROSITE-ProRule" id="PRU00335"/>
    </source>
</evidence>
<feature type="domain" description="HTH tetR-type" evidence="4">
    <location>
        <begin position="11"/>
        <end position="71"/>
    </location>
</feature>
<dbReference type="Pfam" id="PF00440">
    <property type="entry name" value="TetR_N"/>
    <property type="match status" value="1"/>
</dbReference>
<dbReference type="InterPro" id="IPR050624">
    <property type="entry name" value="HTH-type_Tx_Regulator"/>
</dbReference>
<dbReference type="EMBL" id="LTAO01000007">
    <property type="protein sequence ID" value="KYG33392.1"/>
    <property type="molecule type" value="Genomic_DNA"/>
</dbReference>
<reference evidence="5" key="1">
    <citation type="submission" date="2016-02" db="EMBL/GenBank/DDBJ databases">
        <title>Genome sequence of Bacillus trypoxylicola KCTC 13244(T).</title>
        <authorList>
            <person name="Jeong H."/>
            <person name="Park S.-H."/>
            <person name="Choi S.-K."/>
        </authorList>
    </citation>
    <scope>NUCLEOTIDE SEQUENCE [LARGE SCALE GENOMIC DNA]</scope>
    <source>
        <strain evidence="5">KCTC 13244</strain>
    </source>
</reference>
<dbReference type="RefSeq" id="WP_061947931.1">
    <property type="nucleotide sequence ID" value="NZ_LTAO01000007.1"/>
</dbReference>
<evidence type="ECO:0000313" key="6">
    <source>
        <dbReference type="Proteomes" id="UP000075806"/>
    </source>
</evidence>
<evidence type="ECO:0000313" key="5">
    <source>
        <dbReference type="EMBL" id="KYG33392.1"/>
    </source>
</evidence>
<evidence type="ECO:0000256" key="1">
    <source>
        <dbReference type="ARBA" id="ARBA00022491"/>
    </source>
</evidence>
<dbReference type="Proteomes" id="UP000075806">
    <property type="component" value="Unassembled WGS sequence"/>
</dbReference>
<name>A0A162EP65_9BACI</name>
<dbReference type="SUPFAM" id="SSF46689">
    <property type="entry name" value="Homeodomain-like"/>
    <property type="match status" value="1"/>
</dbReference>
<evidence type="ECO:0000256" key="2">
    <source>
        <dbReference type="ARBA" id="ARBA00023125"/>
    </source>
</evidence>
<accession>A0A162EP65</accession>
<keyword evidence="2 3" id="KW-0238">DNA-binding</keyword>
<feature type="DNA-binding region" description="H-T-H motif" evidence="3">
    <location>
        <begin position="34"/>
        <end position="53"/>
    </location>
</feature>
<sequence length="183" mass="21948">MAEENTDIRSLRTRQFIINSFTELLEKKDFNKIKISDITSGAMINRSTFYRHFLDKYDLLQKLTKEDLMKNVIKELSHHKDFNEEMLKNVFLSITNYHMSHRCQRSQDMELEAILKKELEQIILQALLKKYPNEEHKRLRIIATMLSWMIYGASMDWKQNSSKSPEDYYEYANSSIRQLINIE</sequence>
<keyword evidence="1" id="KW-0678">Repressor</keyword>
<keyword evidence="6" id="KW-1185">Reference proteome</keyword>
<dbReference type="InterPro" id="IPR001647">
    <property type="entry name" value="HTH_TetR"/>
</dbReference>
<dbReference type="PROSITE" id="PS50977">
    <property type="entry name" value="HTH_TETR_2"/>
    <property type="match status" value="1"/>
</dbReference>
<dbReference type="GO" id="GO:0003677">
    <property type="term" value="F:DNA binding"/>
    <property type="evidence" value="ECO:0007669"/>
    <property type="project" value="UniProtKB-UniRule"/>
</dbReference>
<protein>
    <recommendedName>
        <fullName evidence="4">HTH tetR-type domain-containing protein</fullName>
    </recommendedName>
</protein>
<gene>
    <name evidence="5" type="ORF">AZF04_16905</name>
</gene>
<dbReference type="STRING" id="519424.AZF04_16905"/>
<dbReference type="PANTHER" id="PTHR43479:SF7">
    <property type="entry name" value="TETR-FAMILY TRANSCRIPTIONAL REGULATOR"/>
    <property type="match status" value="1"/>
</dbReference>
<dbReference type="AlphaFoldDB" id="A0A162EP65"/>
<proteinExistence type="predicted"/>
<dbReference type="OrthoDB" id="9810250at2"/>
<organism evidence="5 6">
    <name type="scientific">Alkalihalobacillus trypoxylicola</name>
    <dbReference type="NCBI Taxonomy" id="519424"/>
    <lineage>
        <taxon>Bacteria</taxon>
        <taxon>Bacillati</taxon>
        <taxon>Bacillota</taxon>
        <taxon>Bacilli</taxon>
        <taxon>Bacillales</taxon>
        <taxon>Bacillaceae</taxon>
        <taxon>Alkalihalobacillus</taxon>
    </lineage>
</organism>
<dbReference type="Gene3D" id="1.10.357.10">
    <property type="entry name" value="Tetracycline Repressor, domain 2"/>
    <property type="match status" value="1"/>
</dbReference>
<dbReference type="InterPro" id="IPR009057">
    <property type="entry name" value="Homeodomain-like_sf"/>
</dbReference>